<evidence type="ECO:0000313" key="3">
    <source>
        <dbReference type="Proteomes" id="UP000327011"/>
    </source>
</evidence>
<reference evidence="2 3" key="1">
    <citation type="submission" date="2019-09" db="EMBL/GenBank/DDBJ databases">
        <title>Screening of Novel Bioactive Compounds from Soil-Associated.</title>
        <authorList>
            <person name="Gong X."/>
        </authorList>
    </citation>
    <scope>NUCLEOTIDE SEQUENCE [LARGE SCALE GENOMIC DNA]</scope>
    <source>
        <strain evidence="2 3">Gxj-6</strain>
    </source>
</reference>
<name>A0A5J5K7F0_9ACTN</name>
<evidence type="ECO:0000313" key="2">
    <source>
        <dbReference type="EMBL" id="KAA9380581.1"/>
    </source>
</evidence>
<evidence type="ECO:0000256" key="1">
    <source>
        <dbReference type="SAM" id="MobiDB-lite"/>
    </source>
</evidence>
<keyword evidence="3" id="KW-1185">Reference proteome</keyword>
<dbReference type="AlphaFoldDB" id="A0A5J5K7F0"/>
<feature type="compositionally biased region" description="Low complexity" evidence="1">
    <location>
        <begin position="166"/>
        <end position="190"/>
    </location>
</feature>
<sequence length="196" mass="20265">MDDAVRTVSRAFGSAVSGGPVAPGFAAVAAAVRARADRDEDRMSIGDLLSAARLPAEWLAEVVVTQMFLPGDESNGATLTPYLKALSENPAAARLAIAPATGDSPLPRDAMSLLAHAGGTSDRRPGLVAFLRDLNRRTSGNAESADAFGRLLAAASGAYDERDGRTATSRRGSRTPSSPAPRTSASPHPRVSTSPR</sequence>
<proteinExistence type="predicted"/>
<protein>
    <submittedName>
        <fullName evidence="2">Uncharacterized protein</fullName>
    </submittedName>
</protein>
<dbReference type="RefSeq" id="WP_150931713.1">
    <property type="nucleotide sequence ID" value="NZ_VYTZ01000002.1"/>
</dbReference>
<comment type="caution">
    <text evidence="2">The sequence shown here is derived from an EMBL/GenBank/DDBJ whole genome shotgun (WGS) entry which is preliminary data.</text>
</comment>
<dbReference type="Proteomes" id="UP000327011">
    <property type="component" value="Unassembled WGS sequence"/>
</dbReference>
<accession>A0A5J5K7F0</accession>
<gene>
    <name evidence="2" type="ORF">F5972_05475</name>
</gene>
<dbReference type="EMBL" id="VYTZ01000002">
    <property type="protein sequence ID" value="KAA9380581.1"/>
    <property type="molecule type" value="Genomic_DNA"/>
</dbReference>
<feature type="region of interest" description="Disordered" evidence="1">
    <location>
        <begin position="157"/>
        <end position="196"/>
    </location>
</feature>
<organism evidence="2 3">
    <name type="scientific">Microbispora cellulosiformans</name>
    <dbReference type="NCBI Taxonomy" id="2614688"/>
    <lineage>
        <taxon>Bacteria</taxon>
        <taxon>Bacillati</taxon>
        <taxon>Actinomycetota</taxon>
        <taxon>Actinomycetes</taxon>
        <taxon>Streptosporangiales</taxon>
        <taxon>Streptosporangiaceae</taxon>
        <taxon>Microbispora</taxon>
    </lineage>
</organism>